<feature type="domain" description="ATPase AAA-type core" evidence="1">
    <location>
        <begin position="232"/>
        <end position="370"/>
    </location>
</feature>
<keyword evidence="3" id="KW-1185">Reference proteome</keyword>
<proteinExistence type="predicted"/>
<dbReference type="PANTHER" id="PTHR32182:SF25">
    <property type="entry name" value="SLR1056 PROTEIN"/>
    <property type="match status" value="1"/>
</dbReference>
<dbReference type="InterPro" id="IPR027417">
    <property type="entry name" value="P-loop_NTPase"/>
</dbReference>
<dbReference type="PANTHER" id="PTHR32182">
    <property type="entry name" value="DNA REPLICATION AND REPAIR PROTEIN RECF"/>
    <property type="match status" value="1"/>
</dbReference>
<reference evidence="2 3" key="1">
    <citation type="journal article" date="2022" name="Front. Microbiol.">
        <title>High genomic differentiation and limited gene flow indicate recent cryptic speciation within the genus Laspinema (cyanobacteria).</title>
        <authorList>
            <person name="Stanojkovic A."/>
            <person name="Skoupy S."/>
            <person name="Skaloud P."/>
            <person name="Dvorak P."/>
        </authorList>
    </citation>
    <scope>NUCLEOTIDE SEQUENCE [LARGE SCALE GENOMIC DNA]</scope>
    <source>
        <strain evidence="2 3">D2a</strain>
    </source>
</reference>
<sequence>MSLLSIWAKDYKNLNFYSTPLELKPLNILVGPNGSGKSNLVGLLNLIHLSVFQNSEDIKGLEYACDYLGGSHLLYFNRERPSEVSVKYKFTGIAETRNQPIHLDLKLFVSQSSNRIELSEDFLYSPVRGDEDQPFYYYKFHDHSIGSGVLSILQPDGSQRFQRISDIPVDSLGLLSIDERIQKDEEVRELLLKSSIYAVRQHLLDEIKGWRFYNANHMNSQKIRNAEPKVSSGSLNTYLSESGENLAAVLEQLSNDSVDFEERFNEAVKQLFPMTRRIRATRAGLLNLTIEWSVQGIGKGLTLRDMSDGSVRMLCWAVILLSPKLPSLLVIDEPELGIHVAWMKILAGWIHYAAQRTKVIVSTHSPDLLDCFTDRSDCVISLNLRADGLVSLDGIQEEQFKARLQEGWELGDLYRVGDPSIGGWPW</sequence>
<accession>A0ABT2MLF7</accession>
<evidence type="ECO:0000313" key="3">
    <source>
        <dbReference type="Proteomes" id="UP001525890"/>
    </source>
</evidence>
<evidence type="ECO:0000259" key="1">
    <source>
        <dbReference type="Pfam" id="PF13304"/>
    </source>
</evidence>
<dbReference type="Proteomes" id="UP001525890">
    <property type="component" value="Unassembled WGS sequence"/>
</dbReference>
<dbReference type="InterPro" id="IPR014555">
    <property type="entry name" value="RecF-like"/>
</dbReference>
<dbReference type="EMBL" id="JAMXFF010000004">
    <property type="protein sequence ID" value="MCT7965558.1"/>
    <property type="molecule type" value="Genomic_DNA"/>
</dbReference>
<dbReference type="SUPFAM" id="SSF52540">
    <property type="entry name" value="P-loop containing nucleoside triphosphate hydrolases"/>
    <property type="match status" value="1"/>
</dbReference>
<dbReference type="InterPro" id="IPR003959">
    <property type="entry name" value="ATPase_AAA_core"/>
</dbReference>
<dbReference type="Gene3D" id="3.40.50.300">
    <property type="entry name" value="P-loop containing nucleotide triphosphate hydrolases"/>
    <property type="match status" value="1"/>
</dbReference>
<gene>
    <name evidence="2" type="ORF">NG799_04315</name>
</gene>
<protein>
    <submittedName>
        <fullName evidence="2">AAA family ATPase</fullName>
    </submittedName>
</protein>
<dbReference type="Pfam" id="PF13304">
    <property type="entry name" value="AAA_21"/>
    <property type="match status" value="1"/>
</dbReference>
<dbReference type="PIRSF" id="PIRSF029347">
    <property type="entry name" value="RecF"/>
    <property type="match status" value="1"/>
</dbReference>
<organism evidence="2 3">
    <name type="scientific">Laspinema palackyanum D2a</name>
    <dbReference type="NCBI Taxonomy" id="2953684"/>
    <lineage>
        <taxon>Bacteria</taxon>
        <taxon>Bacillati</taxon>
        <taxon>Cyanobacteriota</taxon>
        <taxon>Cyanophyceae</taxon>
        <taxon>Oscillatoriophycideae</taxon>
        <taxon>Oscillatoriales</taxon>
        <taxon>Laspinemataceae</taxon>
        <taxon>Laspinema</taxon>
        <taxon>Laspinema palackyanum</taxon>
    </lineage>
</organism>
<comment type="caution">
    <text evidence="2">The sequence shown here is derived from an EMBL/GenBank/DDBJ whole genome shotgun (WGS) entry which is preliminary data.</text>
</comment>
<dbReference type="RefSeq" id="WP_368005249.1">
    <property type="nucleotide sequence ID" value="NZ_JAMXFF010000004.1"/>
</dbReference>
<evidence type="ECO:0000313" key="2">
    <source>
        <dbReference type="EMBL" id="MCT7965558.1"/>
    </source>
</evidence>
<name>A0ABT2MLF7_9CYAN</name>